<dbReference type="Proteomes" id="UP001060085">
    <property type="component" value="Linkage Group LG07"/>
</dbReference>
<accession>A0ACB9ZWB9</accession>
<proteinExistence type="predicted"/>
<protein>
    <submittedName>
        <fullName evidence="1">Uncharacterized protein</fullName>
    </submittedName>
</protein>
<gene>
    <name evidence="1" type="ORF">M9H77_29431</name>
</gene>
<dbReference type="EMBL" id="CM044707">
    <property type="protein sequence ID" value="KAI5652244.1"/>
    <property type="molecule type" value="Genomic_DNA"/>
</dbReference>
<organism evidence="1 2">
    <name type="scientific">Catharanthus roseus</name>
    <name type="common">Madagascar periwinkle</name>
    <name type="synonym">Vinca rosea</name>
    <dbReference type="NCBI Taxonomy" id="4058"/>
    <lineage>
        <taxon>Eukaryota</taxon>
        <taxon>Viridiplantae</taxon>
        <taxon>Streptophyta</taxon>
        <taxon>Embryophyta</taxon>
        <taxon>Tracheophyta</taxon>
        <taxon>Spermatophyta</taxon>
        <taxon>Magnoliopsida</taxon>
        <taxon>eudicotyledons</taxon>
        <taxon>Gunneridae</taxon>
        <taxon>Pentapetalae</taxon>
        <taxon>asterids</taxon>
        <taxon>lamiids</taxon>
        <taxon>Gentianales</taxon>
        <taxon>Apocynaceae</taxon>
        <taxon>Rauvolfioideae</taxon>
        <taxon>Vinceae</taxon>
        <taxon>Catharanthinae</taxon>
        <taxon>Catharanthus</taxon>
    </lineage>
</organism>
<evidence type="ECO:0000313" key="2">
    <source>
        <dbReference type="Proteomes" id="UP001060085"/>
    </source>
</evidence>
<keyword evidence="2" id="KW-1185">Reference proteome</keyword>
<comment type="caution">
    <text evidence="1">The sequence shown here is derived from an EMBL/GenBank/DDBJ whole genome shotgun (WGS) entry which is preliminary data.</text>
</comment>
<reference evidence="2" key="1">
    <citation type="journal article" date="2023" name="Nat. Plants">
        <title>Single-cell RNA sequencing provides a high-resolution roadmap for understanding the multicellular compartmentation of specialized metabolism.</title>
        <authorList>
            <person name="Sun S."/>
            <person name="Shen X."/>
            <person name="Li Y."/>
            <person name="Li Y."/>
            <person name="Wang S."/>
            <person name="Li R."/>
            <person name="Zhang H."/>
            <person name="Shen G."/>
            <person name="Guo B."/>
            <person name="Wei J."/>
            <person name="Xu J."/>
            <person name="St-Pierre B."/>
            <person name="Chen S."/>
            <person name="Sun C."/>
        </authorList>
    </citation>
    <scope>NUCLEOTIDE SEQUENCE [LARGE SCALE GENOMIC DNA]</scope>
</reference>
<evidence type="ECO:0000313" key="1">
    <source>
        <dbReference type="EMBL" id="KAI5652244.1"/>
    </source>
</evidence>
<sequence>MEYNWSNSSWKRMEVKSKQEIYQSKLTRDMHSFLMVVAMGSVPMVGTTIEMEISLLEDMLELVKELAQAKIEESLKIHVVDETSKEEPCCIMNEQCIEIKEKERVEEKERLAERSCIFGSISITSKESEHFEYAKEKEKKKLFIEFNSDYCAIPRVDECHFNIANYVSYVLGIEDQGRNMEKELEAILEELLVSLSLNPSPLCYKVSPLELELFLEFYLSYVSIYGDLCAISFSGGLFLVVPYVSKCPSHALLEDSLLHNDSMFDPSCYGFHC</sequence>
<name>A0ACB9ZWB9_CATRO</name>